<dbReference type="PATRIC" id="fig|1042209.11.peg.3419"/>
<keyword evidence="1" id="KW-0732">Signal</keyword>
<evidence type="ECO:0008006" key="4">
    <source>
        <dbReference type="Google" id="ProtNLM"/>
    </source>
</evidence>
<proteinExistence type="predicted"/>
<dbReference type="AlphaFoldDB" id="A0A010T6M3"/>
<protein>
    <recommendedName>
        <fullName evidence="4">DUF2388 domain-containing protein</fullName>
    </recommendedName>
</protein>
<gene>
    <name evidence="2" type="ORF">HK44_005285</name>
</gene>
<dbReference type="OrthoDB" id="6989968at2"/>
<feature type="chain" id="PRO_5001457020" description="DUF2388 domain-containing protein" evidence="1">
    <location>
        <begin position="23"/>
        <end position="112"/>
    </location>
</feature>
<dbReference type="EMBL" id="AFOY02000015">
    <property type="protein sequence ID" value="EXF93107.1"/>
    <property type="molecule type" value="Genomic_DNA"/>
</dbReference>
<evidence type="ECO:0000256" key="1">
    <source>
        <dbReference type="SAM" id="SignalP"/>
    </source>
</evidence>
<comment type="caution">
    <text evidence="2">The sequence shown here is derived from an EMBL/GenBank/DDBJ whole genome shotgun (WGS) entry which is preliminary data.</text>
</comment>
<name>A0A010T6M3_PSEFL</name>
<dbReference type="NCBIfam" id="TIGR02448">
    <property type="entry name" value="conserverd hypothetical protein"/>
    <property type="match status" value="1"/>
</dbReference>
<accession>A0A010T6M3</accession>
<feature type="signal peptide" evidence="1">
    <location>
        <begin position="1"/>
        <end position="22"/>
    </location>
</feature>
<sequence>MRRIFLIPLLVLLCLPFGSAMAHRHHMPDIDARDVATSAGISVSLYSTFRDDKIVTPAREDLSSFVASGGAIRDANLELMLMQARHDHPGLKASDEELAQALLVQDQLPAGQ</sequence>
<evidence type="ECO:0000313" key="2">
    <source>
        <dbReference type="EMBL" id="EXF93107.1"/>
    </source>
</evidence>
<reference evidence="2 3" key="1">
    <citation type="journal article" date="2011" name="J. Bacteriol.">
        <title>Draft genome sequence of the polycyclic aromatic hydrocarbon-degrading, genetically engineered bioluminescent bioreporter Pseudomonas fluorescens HK44.</title>
        <authorList>
            <person name="Chauhan A."/>
            <person name="Layton A.C."/>
            <person name="Williams D.E."/>
            <person name="Smartt A.E."/>
            <person name="Ripp S."/>
            <person name="Karpinets T.V."/>
            <person name="Brown S.D."/>
            <person name="Sayler G.S."/>
        </authorList>
    </citation>
    <scope>NUCLEOTIDE SEQUENCE [LARGE SCALE GENOMIC DNA]</scope>
    <source>
        <strain evidence="2 3">HK44</strain>
    </source>
</reference>
<dbReference type="Pfam" id="PF09498">
    <property type="entry name" value="DUF2388"/>
    <property type="match status" value="1"/>
</dbReference>
<dbReference type="HOGENOM" id="CLU_153878_0_0_6"/>
<organism evidence="2 3">
    <name type="scientific">Pseudomonas fluorescens HK44</name>
    <dbReference type="NCBI Taxonomy" id="1042209"/>
    <lineage>
        <taxon>Bacteria</taxon>
        <taxon>Pseudomonadati</taxon>
        <taxon>Pseudomonadota</taxon>
        <taxon>Gammaproteobacteria</taxon>
        <taxon>Pseudomonadales</taxon>
        <taxon>Pseudomonadaceae</taxon>
        <taxon>Pseudomonas</taxon>
    </lineage>
</organism>
<evidence type="ECO:0000313" key="3">
    <source>
        <dbReference type="Proteomes" id="UP000022611"/>
    </source>
</evidence>
<dbReference type="InterPro" id="IPR012661">
    <property type="entry name" value="CHP02448"/>
</dbReference>
<dbReference type="RefSeq" id="WP_019690662.1">
    <property type="nucleotide sequence ID" value="NZ_AFOY02000015.1"/>
</dbReference>
<dbReference type="Proteomes" id="UP000022611">
    <property type="component" value="Unassembled WGS sequence"/>
</dbReference>